<dbReference type="GeneTree" id="ENSGT00940000154465"/>
<protein>
    <submittedName>
        <fullName evidence="2">Tetratricopeptide repeat domain 3</fullName>
    </submittedName>
    <submittedName>
        <fullName evidence="1">Ttc3 protein</fullName>
    </submittedName>
</protein>
<name>Q05BF2_MOUSE</name>
<dbReference type="Ensembl" id="ENSMUST00000143145.8">
    <property type="protein sequence ID" value="ENSMUSP00000122650.2"/>
    <property type="gene ID" value="ENSMUSG00000040785.20"/>
</dbReference>
<dbReference type="Ensembl" id="ENSMUST00000153062.8">
    <property type="protein sequence ID" value="ENSMUSP00000115389.2"/>
    <property type="gene ID" value="ENSMUSG00000040785.20"/>
</dbReference>
<dbReference type="MGI" id="MGI:1276539">
    <property type="gene designation" value="Ttc3"/>
</dbReference>
<evidence type="ECO:0000313" key="4">
    <source>
        <dbReference type="Proteomes" id="UP000000589"/>
    </source>
</evidence>
<reference evidence="2 4" key="2">
    <citation type="journal article" date="2009" name="PLoS Biol.">
        <title>Lineage-specific biology revealed by a finished genome assembly of the mouse.</title>
        <authorList>
            <consortium name="Mouse Genome Sequencing Consortium"/>
            <person name="Church D.M."/>
            <person name="Goodstadt L."/>
            <person name="Hillier L.W."/>
            <person name="Zody M.C."/>
            <person name="Goldstein S."/>
            <person name="She X."/>
            <person name="Bult C.J."/>
            <person name="Agarwala R."/>
            <person name="Cherry J.L."/>
            <person name="DiCuccio M."/>
            <person name="Hlavina W."/>
            <person name="Kapustin Y."/>
            <person name="Meric P."/>
            <person name="Maglott D."/>
            <person name="Birtle Z."/>
            <person name="Marques A.C."/>
            <person name="Graves T."/>
            <person name="Zhou S."/>
            <person name="Teague B."/>
            <person name="Potamousis K."/>
            <person name="Churas C."/>
            <person name="Place M."/>
            <person name="Herschleb J."/>
            <person name="Runnheim R."/>
            <person name="Forrest D."/>
            <person name="Amos-Landgraf J."/>
            <person name="Schwartz D.C."/>
            <person name="Cheng Z."/>
            <person name="Lindblad-Toh K."/>
            <person name="Eichler E.E."/>
            <person name="Ponting C.P."/>
        </authorList>
    </citation>
    <scope>NUCLEOTIDE SEQUENCE [LARGE SCALE GENOMIC DNA]</scope>
    <source>
        <strain evidence="2 4">C57BL/6J</strain>
    </source>
</reference>
<dbReference type="VEuPathDB" id="HostDB:ENSMUSG00000040785"/>
<dbReference type="AlphaFoldDB" id="Q05BF2"/>
<sequence length="87" mass="9576">MDDFAEGGLSLADDILLEDYPYEDDCICTPDFTTDDYVRVTQLYYEGVNMTSAISGAVSHSPSCKITVMPLSCTSSGHFFFNINTVL</sequence>
<dbReference type="Bgee" id="ENSMUSG00000040785">
    <property type="expression patterns" value="Expressed in subparaventricular zone and 290 other cell types or tissues"/>
</dbReference>
<dbReference type="Ensembl" id="ENSMUST00000145432.8">
    <property type="protein sequence ID" value="ENSMUSP00000121501.2"/>
    <property type="gene ID" value="ENSMUSG00000040785.20"/>
</dbReference>
<reference evidence="2" key="3">
    <citation type="journal article" date="2011" name="PLoS Biol.">
        <title>Modernizing reference genome assemblies.</title>
        <authorList>
            <person name="Church D.M."/>
            <person name="Schneider V.A."/>
            <person name="Graves T."/>
            <person name="Auger K."/>
            <person name="Cunningham F."/>
            <person name="Bouk N."/>
            <person name="Chen H.C."/>
            <person name="Agarwala R."/>
            <person name="McLaren W.M."/>
            <person name="Ritchie G.R."/>
            <person name="Albracht D."/>
            <person name="Kremitzki M."/>
            <person name="Rock S."/>
            <person name="Kotkiewicz H."/>
            <person name="Kremitzki C."/>
            <person name="Wollam A."/>
            <person name="Trani L."/>
            <person name="Fulton L."/>
            <person name="Fulton R."/>
            <person name="Matthews L."/>
            <person name="Whitehead S."/>
            <person name="Chow W."/>
            <person name="Torrance J."/>
            <person name="Dunn M."/>
            <person name="Harden G."/>
            <person name="Threadgold G."/>
            <person name="Wood J."/>
            <person name="Collins J."/>
            <person name="Heath P."/>
            <person name="Griffiths G."/>
            <person name="Pelan S."/>
            <person name="Grafham D."/>
            <person name="Eichler E.E."/>
            <person name="Weinstock G."/>
            <person name="Mardis E.R."/>
            <person name="Wilson R.K."/>
            <person name="Howe K."/>
            <person name="Flicek P."/>
            <person name="Hubbard T."/>
        </authorList>
    </citation>
    <scope>NUCLEOTIDE SEQUENCE [LARGE SCALE GENOMIC DNA]</scope>
    <source>
        <strain evidence="2">C57BL/6J</strain>
    </source>
</reference>
<reference evidence="1" key="1">
    <citation type="journal article" date="2004" name="Genome Res.">
        <title>The status, quality, and expansion of the NIH full-length cDNA project: the Mammalian Gene Collection (MGC).</title>
        <authorList>
            <consortium name="The MGC Project Team"/>
            <person name="Gerhard D.S."/>
            <person name="Wagner L."/>
            <person name="Feingold E.A."/>
            <person name="Shenmen C.M."/>
            <person name="Grouse L.H."/>
            <person name="Schuler G."/>
            <person name="Klein S.L."/>
            <person name="Old S."/>
            <person name="Rasooly R."/>
            <person name="Good P."/>
            <person name="Guyer M."/>
            <person name="Peck A.M."/>
            <person name="Derge J.G."/>
            <person name="Lipman D."/>
            <person name="Collins F.S."/>
            <person name="Jang W."/>
            <person name="Sherry S."/>
            <person name="Feolo M."/>
            <person name="Misquitta L."/>
            <person name="Lee E."/>
            <person name="Rotmistrovsky K."/>
            <person name="Greenhut S.F."/>
            <person name="Schaefer C.F."/>
            <person name="Buetow K."/>
            <person name="Bonner T.I."/>
            <person name="Haussler D."/>
            <person name="Kent J."/>
            <person name="Kiekhaus M."/>
            <person name="Furey T."/>
            <person name="Brent M."/>
            <person name="Prange C."/>
            <person name="Schreiber K."/>
            <person name="Shapiro N."/>
            <person name="Bhat N.K."/>
            <person name="Hopkins R.F."/>
            <person name="Hsie F."/>
            <person name="Driscoll T."/>
            <person name="Soares M.B."/>
            <person name="Casavant T.L."/>
            <person name="Scheetz T.E."/>
            <person name="Brown-stein M.J."/>
            <person name="Usdin T.B."/>
            <person name="Toshiyuki S."/>
            <person name="Carninci P."/>
            <person name="Piao Y."/>
            <person name="Dudekula D.B."/>
            <person name="Ko M.S."/>
            <person name="Kawakami K."/>
            <person name="Suzuki Y."/>
            <person name="Sugano S."/>
            <person name="Gruber C.E."/>
            <person name="Smith M.R."/>
            <person name="Simmons B."/>
            <person name="Moore T."/>
            <person name="Waterman R."/>
            <person name="Johnson S.L."/>
            <person name="Ruan Y."/>
            <person name="Wei C.L."/>
            <person name="Mathavan S."/>
            <person name="Gunaratne P.H."/>
            <person name="Wu J."/>
            <person name="Garcia A.M."/>
            <person name="Hulyk S.W."/>
            <person name="Fuh E."/>
            <person name="Yuan Y."/>
            <person name="Sneed A."/>
            <person name="Kowis C."/>
            <person name="Hodgson A."/>
            <person name="Muzny D.M."/>
            <person name="McPherson J."/>
            <person name="Gibbs R.A."/>
            <person name="Fahey J."/>
            <person name="Helton E."/>
            <person name="Ketteman M."/>
            <person name="Madan A."/>
            <person name="Rodrigues S."/>
            <person name="Sanchez A."/>
            <person name="Whiting M."/>
            <person name="Madari A."/>
            <person name="Young A.C."/>
            <person name="Wetherby K.D."/>
            <person name="Granite S.J."/>
            <person name="Kwong P.N."/>
            <person name="Brinkley C.P."/>
            <person name="Pearson R.L."/>
            <person name="Bouffard G.G."/>
            <person name="Blakesly R.W."/>
            <person name="Green E.D."/>
            <person name="Dickson M.C."/>
            <person name="Rodriguez A.C."/>
            <person name="Grimwood J."/>
            <person name="Schmutz J."/>
            <person name="Myers R.M."/>
            <person name="Butterfield Y.S."/>
            <person name="Griffith M."/>
            <person name="Griffith O.L."/>
            <person name="Krzywinski M.I."/>
            <person name="Liao N."/>
            <person name="Morin R."/>
            <person name="Morrin R."/>
            <person name="Palmquist D."/>
            <person name="Petrescu A.S."/>
            <person name="Skalska U."/>
            <person name="Smailus D.E."/>
            <person name="Stott J.M."/>
            <person name="Schnerch A."/>
            <person name="Schein J.E."/>
            <person name="Jones S.J."/>
            <person name="Holt R.A."/>
            <person name="Baross A."/>
            <person name="Marra M.A."/>
            <person name="Clifton S."/>
            <person name="Makowski K.A."/>
            <person name="Bosak S."/>
            <person name="Malek J."/>
        </authorList>
    </citation>
    <scope>NUCLEOTIDE SEQUENCE [LARGE SCALE MRNA]</scope>
    <source>
        <strain evidence="1">FVB/N</strain>
        <tissue evidence="1">Mammary tumor. Metallothionien-TGF alpha model. 10 month old virgin mouse. Taken by biopsy.</tissue>
    </source>
</reference>
<dbReference type="EMBL" id="BC049277">
    <property type="protein sequence ID" value="AAH49277.1"/>
    <property type="molecule type" value="mRNA"/>
</dbReference>
<dbReference type="AGR" id="MGI:1276539"/>
<accession>Q05BF2</accession>
<keyword evidence="4" id="KW-1185">Reference proteome</keyword>
<dbReference type="Antibodypedia" id="8442">
    <property type="antibodies" value="69 antibodies from 19 providers"/>
</dbReference>
<dbReference type="Proteomes" id="UP000000589">
    <property type="component" value="Chromosome 16"/>
</dbReference>
<dbReference type="ExpressionAtlas" id="Q05BF2">
    <property type="expression patterns" value="baseline and differential"/>
</dbReference>
<evidence type="ECO:0000313" key="1">
    <source>
        <dbReference type="EMBL" id="AAH49277.1"/>
    </source>
</evidence>
<evidence type="ECO:0000313" key="3">
    <source>
        <dbReference type="MGI" id="MGI:1276539"/>
    </source>
</evidence>
<reference evidence="2" key="4">
    <citation type="submission" date="2025-05" db="UniProtKB">
        <authorList>
            <consortium name="Ensembl"/>
        </authorList>
    </citation>
    <scope>IDENTIFICATION</scope>
    <source>
        <strain evidence="2">C57BL/6J</strain>
    </source>
</reference>
<proteinExistence type="evidence at transcript level"/>
<organism evidence="1">
    <name type="scientific">Mus musculus</name>
    <name type="common">Mouse</name>
    <dbReference type="NCBI Taxonomy" id="10090"/>
    <lineage>
        <taxon>Eukaryota</taxon>
        <taxon>Metazoa</taxon>
        <taxon>Chordata</taxon>
        <taxon>Craniata</taxon>
        <taxon>Vertebrata</taxon>
        <taxon>Euteleostomi</taxon>
        <taxon>Mammalia</taxon>
        <taxon>Eutheria</taxon>
        <taxon>Euarchontoglires</taxon>
        <taxon>Glires</taxon>
        <taxon>Rodentia</taxon>
        <taxon>Myomorpha</taxon>
        <taxon>Muroidea</taxon>
        <taxon>Muridae</taxon>
        <taxon>Murinae</taxon>
        <taxon>Mus</taxon>
        <taxon>Mus</taxon>
    </lineage>
</organism>
<gene>
    <name evidence="1 2 3" type="primary">Ttc3</name>
</gene>
<evidence type="ECO:0000313" key="2">
    <source>
        <dbReference type="Ensembl" id="ENSMUSP00000115389.2"/>
    </source>
</evidence>